<feature type="transmembrane region" description="Helical" evidence="6">
    <location>
        <begin position="238"/>
        <end position="259"/>
    </location>
</feature>
<feature type="transmembrane region" description="Helical" evidence="6">
    <location>
        <begin position="271"/>
        <end position="292"/>
    </location>
</feature>
<dbReference type="GO" id="GO:0005886">
    <property type="term" value="C:plasma membrane"/>
    <property type="evidence" value="ECO:0007669"/>
    <property type="project" value="UniProtKB-SubCell"/>
</dbReference>
<evidence type="ECO:0000256" key="1">
    <source>
        <dbReference type="ARBA" id="ARBA00004651"/>
    </source>
</evidence>
<dbReference type="Proteomes" id="UP000296468">
    <property type="component" value="Chromosome"/>
</dbReference>
<feature type="transmembrane region" description="Helical" evidence="6">
    <location>
        <begin position="12"/>
        <end position="35"/>
    </location>
</feature>
<evidence type="ECO:0000259" key="7">
    <source>
        <dbReference type="PROSITE" id="PS50850"/>
    </source>
</evidence>
<evidence type="ECO:0000313" key="8">
    <source>
        <dbReference type="EMBL" id="QBZ90155.1"/>
    </source>
</evidence>
<feature type="transmembrane region" description="Helical" evidence="6">
    <location>
        <begin position="364"/>
        <end position="383"/>
    </location>
</feature>
<dbReference type="EMBL" id="CP035088">
    <property type="protein sequence ID" value="QBZ90155.1"/>
    <property type="molecule type" value="Genomic_DNA"/>
</dbReference>
<dbReference type="AlphaFoldDB" id="A0A4P7PHY1"/>
<sequence length="401" mass="41738">MSEHNPSRGVWLRLVLTAAMALPMLIFYAVGTLGPLMVADLGVPTHWLGWLITSAFGFAAVLSLWAGPLVNRLGTRRALALLFWSTVAAYGLLASLPGFMGVVLALAACGIAQALANPATNLLIAERVEPRQKAAVVGLKQSGVQVSALFAGLLLPSLALSLGWRGALATLLLPALFLALLGPRVAAREHSGNPLGFALSRPNTRLALLMSVQLCVGIVLSSFVTFLGVFAAQQGMTAQWIGALIAGFGVMGIAARVVLTPLGARMVDESWLLLVLLLLSGVALWLTSLALPVRHWPLWAGALGMGLTAVATNAIAMSMVLRDPGFGSPASAAGLLSAGFFGGFAVGPPLFGLFQRGPWGFADAWLLLIGVLVVGGASSLLLIRLRQRHKASAVTGLRAVK</sequence>
<feature type="transmembrane region" description="Helical" evidence="6">
    <location>
        <begin position="206"/>
        <end position="232"/>
    </location>
</feature>
<keyword evidence="2" id="KW-1003">Cell membrane</keyword>
<name>A0A4P7PHY1_9PSED</name>
<dbReference type="InterPro" id="IPR036259">
    <property type="entry name" value="MFS_trans_sf"/>
</dbReference>
<dbReference type="SUPFAM" id="SSF103473">
    <property type="entry name" value="MFS general substrate transporter"/>
    <property type="match status" value="1"/>
</dbReference>
<dbReference type="PANTHER" id="PTHR43124:SF3">
    <property type="entry name" value="CHLORAMPHENICOL EFFLUX PUMP RV0191"/>
    <property type="match status" value="1"/>
</dbReference>
<evidence type="ECO:0000256" key="5">
    <source>
        <dbReference type="ARBA" id="ARBA00023136"/>
    </source>
</evidence>
<evidence type="ECO:0000256" key="2">
    <source>
        <dbReference type="ARBA" id="ARBA00022475"/>
    </source>
</evidence>
<proteinExistence type="predicted"/>
<feature type="transmembrane region" description="Helical" evidence="6">
    <location>
        <begin position="47"/>
        <end position="66"/>
    </location>
</feature>
<evidence type="ECO:0000256" key="3">
    <source>
        <dbReference type="ARBA" id="ARBA00022692"/>
    </source>
</evidence>
<dbReference type="InterPro" id="IPR050189">
    <property type="entry name" value="MFS_Efflux_Transporters"/>
</dbReference>
<feature type="transmembrane region" description="Helical" evidence="6">
    <location>
        <begin position="168"/>
        <end position="186"/>
    </location>
</feature>
<gene>
    <name evidence="8" type="ORF">EPZ47_16020</name>
</gene>
<organism evidence="8 9">
    <name type="scientific">Pseudomonas viciae</name>
    <dbReference type="NCBI Taxonomy" id="2505979"/>
    <lineage>
        <taxon>Bacteria</taxon>
        <taxon>Pseudomonadati</taxon>
        <taxon>Pseudomonadota</taxon>
        <taxon>Gammaproteobacteria</taxon>
        <taxon>Pseudomonadales</taxon>
        <taxon>Pseudomonadaceae</taxon>
        <taxon>Pseudomonas</taxon>
    </lineage>
</organism>
<dbReference type="InterPro" id="IPR011701">
    <property type="entry name" value="MFS"/>
</dbReference>
<keyword evidence="3 6" id="KW-0812">Transmembrane</keyword>
<accession>A0A4P7PHY1</accession>
<keyword evidence="5 6" id="KW-0472">Membrane</keyword>
<dbReference type="KEGG" id="pvk:EPZ47_16020"/>
<feature type="transmembrane region" description="Helical" evidence="6">
    <location>
        <begin position="298"/>
        <end position="321"/>
    </location>
</feature>
<feature type="transmembrane region" description="Helical" evidence="6">
    <location>
        <begin position="78"/>
        <end position="96"/>
    </location>
</feature>
<dbReference type="GO" id="GO:0022857">
    <property type="term" value="F:transmembrane transporter activity"/>
    <property type="evidence" value="ECO:0007669"/>
    <property type="project" value="InterPro"/>
</dbReference>
<dbReference type="Pfam" id="PF07690">
    <property type="entry name" value="MFS_1"/>
    <property type="match status" value="1"/>
</dbReference>
<evidence type="ECO:0000256" key="4">
    <source>
        <dbReference type="ARBA" id="ARBA00022989"/>
    </source>
</evidence>
<comment type="subcellular location">
    <subcellularLocation>
        <location evidence="1">Cell membrane</location>
        <topology evidence="1">Multi-pass membrane protein</topology>
    </subcellularLocation>
</comment>
<dbReference type="Gene3D" id="1.20.1250.20">
    <property type="entry name" value="MFS general substrate transporter like domains"/>
    <property type="match status" value="2"/>
</dbReference>
<dbReference type="InterPro" id="IPR020846">
    <property type="entry name" value="MFS_dom"/>
</dbReference>
<evidence type="ECO:0000256" key="6">
    <source>
        <dbReference type="SAM" id="Phobius"/>
    </source>
</evidence>
<keyword evidence="4 6" id="KW-1133">Transmembrane helix</keyword>
<dbReference type="PROSITE" id="PS50850">
    <property type="entry name" value="MFS"/>
    <property type="match status" value="1"/>
</dbReference>
<evidence type="ECO:0000313" key="9">
    <source>
        <dbReference type="Proteomes" id="UP000296468"/>
    </source>
</evidence>
<dbReference type="PANTHER" id="PTHR43124">
    <property type="entry name" value="PURINE EFFLUX PUMP PBUE"/>
    <property type="match status" value="1"/>
</dbReference>
<dbReference type="RefSeq" id="WP_135845679.1">
    <property type="nucleotide sequence ID" value="NZ_CP035088.1"/>
</dbReference>
<feature type="transmembrane region" description="Helical" evidence="6">
    <location>
        <begin position="333"/>
        <end position="352"/>
    </location>
</feature>
<protein>
    <submittedName>
        <fullName evidence="8">MFS transporter</fullName>
    </submittedName>
</protein>
<reference evidence="8 9" key="1">
    <citation type="journal article" date="2019" name="Front. Microbiol.">
        <title>In silico and Genetic Analyses of Cyclic Lipopeptide Synthetic Gene Clusters in Pseudomonas sp. 11K1.</title>
        <authorList>
            <person name="Zhao H."/>
            <person name="Liu Y.P."/>
            <person name="Zhang L.Q."/>
        </authorList>
    </citation>
    <scope>NUCLEOTIDE SEQUENCE [LARGE SCALE GENOMIC DNA]</scope>
    <source>
        <strain evidence="8 9">11K1</strain>
    </source>
</reference>
<feature type="domain" description="Major facilitator superfamily (MFS) profile" evidence="7">
    <location>
        <begin position="12"/>
        <end position="387"/>
    </location>
</feature>
<dbReference type="OrthoDB" id="7030876at2"/>